<dbReference type="Proteomes" id="UP001558613">
    <property type="component" value="Unassembled WGS sequence"/>
</dbReference>
<evidence type="ECO:0000313" key="3">
    <source>
        <dbReference type="Proteomes" id="UP001558613"/>
    </source>
</evidence>
<feature type="region of interest" description="Disordered" evidence="1">
    <location>
        <begin position="50"/>
        <end position="80"/>
    </location>
</feature>
<name>A0ABR3LFJ1_9TELE</name>
<gene>
    <name evidence="2" type="ORF">QQF64_021298</name>
</gene>
<comment type="caution">
    <text evidence="2">The sequence shown here is derived from an EMBL/GenBank/DDBJ whole genome shotgun (WGS) entry which is preliminary data.</text>
</comment>
<dbReference type="EMBL" id="JAYMGO010000023">
    <property type="protein sequence ID" value="KAL1250293.1"/>
    <property type="molecule type" value="Genomic_DNA"/>
</dbReference>
<keyword evidence="3" id="KW-1185">Reference proteome</keyword>
<evidence type="ECO:0000313" key="2">
    <source>
        <dbReference type="EMBL" id="KAL1250293.1"/>
    </source>
</evidence>
<sequence>MGCIAASYNHTEIPAGMCRNSSSSFYPFTSLSVVYGCKNMNASGLHFLLEPSRQQPKQSDNKPSVIRASTAAQSPVPPELLTGDISRVKQSVGRKALGKHSHMLLLLNHTVKESLLLREDVTRFTEIIR</sequence>
<proteinExistence type="predicted"/>
<accession>A0ABR3LFJ1</accession>
<protein>
    <submittedName>
        <fullName evidence="2">Uncharacterized protein</fullName>
    </submittedName>
</protein>
<reference evidence="2 3" key="1">
    <citation type="submission" date="2023-09" db="EMBL/GenBank/DDBJ databases">
        <authorList>
            <person name="Wang M."/>
        </authorList>
    </citation>
    <scope>NUCLEOTIDE SEQUENCE [LARGE SCALE GENOMIC DNA]</scope>
    <source>
        <strain evidence="2">GT-2023</strain>
        <tissue evidence="2">Liver</tissue>
    </source>
</reference>
<feature type="compositionally biased region" description="Polar residues" evidence="1">
    <location>
        <begin position="52"/>
        <end position="62"/>
    </location>
</feature>
<organism evidence="2 3">
    <name type="scientific">Cirrhinus molitorella</name>
    <name type="common">mud carp</name>
    <dbReference type="NCBI Taxonomy" id="172907"/>
    <lineage>
        <taxon>Eukaryota</taxon>
        <taxon>Metazoa</taxon>
        <taxon>Chordata</taxon>
        <taxon>Craniata</taxon>
        <taxon>Vertebrata</taxon>
        <taxon>Euteleostomi</taxon>
        <taxon>Actinopterygii</taxon>
        <taxon>Neopterygii</taxon>
        <taxon>Teleostei</taxon>
        <taxon>Ostariophysi</taxon>
        <taxon>Cypriniformes</taxon>
        <taxon>Cyprinidae</taxon>
        <taxon>Labeoninae</taxon>
        <taxon>Labeonini</taxon>
        <taxon>Cirrhinus</taxon>
    </lineage>
</organism>
<evidence type="ECO:0000256" key="1">
    <source>
        <dbReference type="SAM" id="MobiDB-lite"/>
    </source>
</evidence>